<evidence type="ECO:0000313" key="2">
    <source>
        <dbReference type="Proteomes" id="UP000271031"/>
    </source>
</evidence>
<protein>
    <submittedName>
        <fullName evidence="1">DUF2642 domain-containing protein</fullName>
    </submittedName>
</protein>
<dbReference type="Proteomes" id="UP000271031">
    <property type="component" value="Unassembled WGS sequence"/>
</dbReference>
<name>A0A3M8DT38_9BACL</name>
<proteinExistence type="predicted"/>
<evidence type="ECO:0000313" key="1">
    <source>
        <dbReference type="EMBL" id="RNB91350.1"/>
    </source>
</evidence>
<accession>A0A3M8DT38</accession>
<dbReference type="EMBL" id="RHHQ01000005">
    <property type="protein sequence ID" value="RNB91350.1"/>
    <property type="molecule type" value="Genomic_DNA"/>
</dbReference>
<dbReference type="OrthoDB" id="2716151at2"/>
<organism evidence="1 2">
    <name type="scientific">Brevibacillus fluminis</name>
    <dbReference type="NCBI Taxonomy" id="511487"/>
    <lineage>
        <taxon>Bacteria</taxon>
        <taxon>Bacillati</taxon>
        <taxon>Bacillota</taxon>
        <taxon>Bacilli</taxon>
        <taxon>Bacillales</taxon>
        <taxon>Paenibacillaceae</taxon>
        <taxon>Brevibacillus</taxon>
    </lineage>
</organism>
<comment type="caution">
    <text evidence="1">The sequence shown here is derived from an EMBL/GenBank/DDBJ whole genome shotgun (WGS) entry which is preliminary data.</text>
</comment>
<reference evidence="1 2" key="1">
    <citation type="submission" date="2018-10" db="EMBL/GenBank/DDBJ databases">
        <title>Phylogenomics of Brevibacillus.</title>
        <authorList>
            <person name="Dunlap C."/>
        </authorList>
    </citation>
    <scope>NUCLEOTIDE SEQUENCE [LARGE SCALE GENOMIC DNA]</scope>
    <source>
        <strain evidence="1 2">JCM 15716</strain>
    </source>
</reference>
<dbReference type="RefSeq" id="WP_122916742.1">
    <property type="nucleotide sequence ID" value="NZ_RHHQ01000005.1"/>
</dbReference>
<dbReference type="AlphaFoldDB" id="A0A3M8DT38"/>
<keyword evidence="2" id="KW-1185">Reference proteome</keyword>
<gene>
    <name evidence="1" type="ORF">EDM56_04725</name>
</gene>
<sequence>MTGVDQLHHKQVVLELSGKHLFKGILVDYGLDVVVIYNGNDFLYIPIMQIQNMKENPYPDPQLYYPTNLPFETNKEGISLRKMITNAKGMFVKLYVVGNQTLHGYVINVLNDYFVFYSPVYKNIFVSIYHLKWLIPYTQNTTPYSLKSQQIAFNPSSVSVSRSFEEQLKRLEGNIVVFDIGDNPAKSGLLKKASDKMIILVTGEGEEISWNVQHLKTVHTP</sequence>